<dbReference type="GeneID" id="20249431"/>
<evidence type="ECO:0000313" key="3">
    <source>
        <dbReference type="Proteomes" id="UP000030746"/>
    </source>
</evidence>
<dbReference type="HOGENOM" id="CLU_1604585_0_0_1"/>
<feature type="region of interest" description="Disordered" evidence="1">
    <location>
        <begin position="24"/>
        <end position="49"/>
    </location>
</feature>
<name>V4BM47_LOTGI</name>
<dbReference type="Proteomes" id="UP000030746">
    <property type="component" value="Unassembled WGS sequence"/>
</dbReference>
<feature type="compositionally biased region" description="Polar residues" evidence="1">
    <location>
        <begin position="35"/>
        <end position="46"/>
    </location>
</feature>
<accession>V4BM47</accession>
<gene>
    <name evidence="2" type="ORF">LOTGIDRAFT_234061</name>
</gene>
<protein>
    <submittedName>
        <fullName evidence="2">Uncharacterized protein</fullName>
    </submittedName>
</protein>
<proteinExistence type="predicted"/>
<organism evidence="2 3">
    <name type="scientific">Lottia gigantea</name>
    <name type="common">Giant owl limpet</name>
    <dbReference type="NCBI Taxonomy" id="225164"/>
    <lineage>
        <taxon>Eukaryota</taxon>
        <taxon>Metazoa</taxon>
        <taxon>Spiralia</taxon>
        <taxon>Lophotrochozoa</taxon>
        <taxon>Mollusca</taxon>
        <taxon>Gastropoda</taxon>
        <taxon>Patellogastropoda</taxon>
        <taxon>Lottioidea</taxon>
        <taxon>Lottiidae</taxon>
        <taxon>Lottia</taxon>
    </lineage>
</organism>
<evidence type="ECO:0000313" key="2">
    <source>
        <dbReference type="EMBL" id="ESO89949.1"/>
    </source>
</evidence>
<evidence type="ECO:0000256" key="1">
    <source>
        <dbReference type="SAM" id="MobiDB-lite"/>
    </source>
</evidence>
<dbReference type="KEGG" id="lgi:LOTGIDRAFT_234061"/>
<reference evidence="2 3" key="1">
    <citation type="journal article" date="2013" name="Nature">
        <title>Insights into bilaterian evolution from three spiralian genomes.</title>
        <authorList>
            <person name="Simakov O."/>
            <person name="Marletaz F."/>
            <person name="Cho S.J."/>
            <person name="Edsinger-Gonzales E."/>
            <person name="Havlak P."/>
            <person name="Hellsten U."/>
            <person name="Kuo D.H."/>
            <person name="Larsson T."/>
            <person name="Lv J."/>
            <person name="Arendt D."/>
            <person name="Savage R."/>
            <person name="Osoegawa K."/>
            <person name="de Jong P."/>
            <person name="Grimwood J."/>
            <person name="Chapman J.A."/>
            <person name="Shapiro H."/>
            <person name="Aerts A."/>
            <person name="Otillar R.P."/>
            <person name="Terry A.Y."/>
            <person name="Boore J.L."/>
            <person name="Grigoriev I.V."/>
            <person name="Lindberg D.R."/>
            <person name="Seaver E.C."/>
            <person name="Weisblat D.A."/>
            <person name="Putnam N.H."/>
            <person name="Rokhsar D.S."/>
        </authorList>
    </citation>
    <scope>NUCLEOTIDE SEQUENCE [LARGE SCALE GENOMIC DNA]</scope>
</reference>
<dbReference type="CTD" id="20249431"/>
<dbReference type="EMBL" id="KB202518">
    <property type="protein sequence ID" value="ESO89949.1"/>
    <property type="molecule type" value="Genomic_DNA"/>
</dbReference>
<keyword evidence="3" id="KW-1185">Reference proteome</keyword>
<dbReference type="AlphaFoldDB" id="V4BM47"/>
<dbReference type="RefSeq" id="XP_009059419.1">
    <property type="nucleotide sequence ID" value="XM_009061171.1"/>
</dbReference>
<sequence>MTEMFPKKSSIHLFRPHSASRLKSDENVKFVGSKTRPSSAHPNPTSHGEVKHLISHPIDFVTSGDEDSPPDDYHLPVTKKKKKRTVISDPKTAVEVWLDKRKNNCTDEMHPFVNISLTILRILMNMILILKKKSRKPSVCNNLNKKTAPFSSNGTARYFETLKATI</sequence>